<dbReference type="InterPro" id="IPR050810">
    <property type="entry name" value="Bact_Secretion_Sys_Channel"/>
</dbReference>
<feature type="region of interest" description="Disordered" evidence="11">
    <location>
        <begin position="640"/>
        <end position="706"/>
    </location>
</feature>
<feature type="chain" id="PRO_5032909568" evidence="12">
    <location>
        <begin position="25"/>
        <end position="706"/>
    </location>
</feature>
<dbReference type="GO" id="GO:0015627">
    <property type="term" value="C:type II protein secretion system complex"/>
    <property type="evidence" value="ECO:0007669"/>
    <property type="project" value="InterPro"/>
</dbReference>
<evidence type="ECO:0000256" key="4">
    <source>
        <dbReference type="ARBA" id="ARBA00022452"/>
    </source>
</evidence>
<evidence type="ECO:0000256" key="6">
    <source>
        <dbReference type="ARBA" id="ARBA00022729"/>
    </source>
</evidence>
<keyword evidence="9" id="KW-0998">Cell outer membrane</keyword>
<comment type="similarity">
    <text evidence="2">Belongs to the bacterial secretin family. GSP D subfamily.</text>
</comment>
<reference evidence="16 17" key="1">
    <citation type="submission" date="2020-03" db="EMBL/GenBank/DDBJ databases">
        <title>Genomic Encyclopedia of Type Strains, Phase IV (KMG-IV): sequencing the most valuable type-strain genomes for metagenomic binning, comparative biology and taxonomic classification.</title>
        <authorList>
            <person name="Goeker M."/>
        </authorList>
    </citation>
    <scope>NUCLEOTIDE SEQUENCE [LARGE SCALE GENOMIC DNA]</scope>
    <source>
        <strain evidence="16 17">DSM 24233</strain>
    </source>
</reference>
<keyword evidence="7" id="KW-0653">Protein transport</keyword>
<feature type="domain" description="NolW-like" evidence="14">
    <location>
        <begin position="270"/>
        <end position="366"/>
    </location>
</feature>
<dbReference type="InterPro" id="IPR004846">
    <property type="entry name" value="T2SS/T3SS_dom"/>
</dbReference>
<evidence type="ECO:0000259" key="13">
    <source>
        <dbReference type="Pfam" id="PF00263"/>
    </source>
</evidence>
<accession>A0A846QN91</accession>
<dbReference type="PANTHER" id="PTHR30332">
    <property type="entry name" value="PROBABLE GENERAL SECRETION PATHWAY PROTEIN D"/>
    <property type="match status" value="1"/>
</dbReference>
<comment type="subcellular location">
    <subcellularLocation>
        <location evidence="1 10">Cell outer membrane</location>
    </subcellularLocation>
</comment>
<name>A0A846QN91_9BACT</name>
<dbReference type="EMBL" id="JAATJA010000002">
    <property type="protein sequence ID" value="NJB68657.1"/>
    <property type="molecule type" value="Genomic_DNA"/>
</dbReference>
<evidence type="ECO:0000256" key="10">
    <source>
        <dbReference type="RuleBase" id="RU004004"/>
    </source>
</evidence>
<keyword evidence="3 10" id="KW-0813">Transport</keyword>
<evidence type="ECO:0000256" key="3">
    <source>
        <dbReference type="ARBA" id="ARBA00022448"/>
    </source>
</evidence>
<dbReference type="Pfam" id="PF03958">
    <property type="entry name" value="Secretin_N"/>
    <property type="match status" value="1"/>
</dbReference>
<dbReference type="InterPro" id="IPR001775">
    <property type="entry name" value="GspD/PilQ"/>
</dbReference>
<comment type="caution">
    <text evidence="16">The sequence shown here is derived from an EMBL/GenBank/DDBJ whole genome shotgun (WGS) entry which is preliminary data.</text>
</comment>
<keyword evidence="4" id="KW-1134">Transmembrane beta strand</keyword>
<feature type="region of interest" description="Disordered" evidence="11">
    <location>
        <begin position="299"/>
        <end position="328"/>
    </location>
</feature>
<dbReference type="NCBIfam" id="TIGR02517">
    <property type="entry name" value="type_II_gspD"/>
    <property type="match status" value="1"/>
</dbReference>
<evidence type="ECO:0000259" key="14">
    <source>
        <dbReference type="Pfam" id="PF03958"/>
    </source>
</evidence>
<dbReference type="InterPro" id="IPR013356">
    <property type="entry name" value="T2SS_GspD"/>
</dbReference>
<dbReference type="InterPro" id="IPR005644">
    <property type="entry name" value="NolW-like"/>
</dbReference>
<dbReference type="GO" id="GO:0015628">
    <property type="term" value="P:protein secretion by the type II secretion system"/>
    <property type="evidence" value="ECO:0007669"/>
    <property type="project" value="InterPro"/>
</dbReference>
<dbReference type="InterPro" id="IPR049371">
    <property type="entry name" value="GspD-like_N0"/>
</dbReference>
<dbReference type="AlphaFoldDB" id="A0A846QN91"/>
<dbReference type="RefSeq" id="WP_167941704.1">
    <property type="nucleotide sequence ID" value="NZ_JAATJA010000002.1"/>
</dbReference>
<sequence length="706" mass="76832">MRHAFGTAFLSCLLLTLLSGAALCQEGKNVQANLDNILIGDLVKFVANYTGKNFVYDERIPEQRVSIYSKEPVSEAELMTILRHMLLLSGYDVVVKDDVHYVVRRGQVKEIGDTLYPQLGPGGDDERITVFYRLEGGLDPKTAADLVKTMVSPDYGAALPVPQARALLISDKRLMVQRMVEVLDSVPITRPNWVLELISLEKVKAMDAQRLLAKFYGDLEAKGFSGEPPLSYVLGWSNTVLVAGLPAQVTEVKKLLHRIDTGEEVTSNYKIYRLKNSKASAVAEVLSALGAKLEESSLNSSGESLGAEGDGAKGTSSRSSHKKEREEESFLVSADVDTNTLVALGDPDFLARVDAIVAELDRPLDQVFVEALILETSLENARSFGVEWLAGGGGSNIGGSIGFVDKDGSLLNFQAPTLKEDPESPAFSELPGGFTLGVLGDVVTYDGVRYPSLGALITYLKSATGVNILSTPQILTVDNSEAEIFVGEERFVTEGKTVTDGGNFQTQYREKEIGVKLRVTPHINAEDGLIHMDVYQEVSNVVQSLTKEVSLPVTTKRNTKTSVQLLNGATMVIGGLIQDDLNRRQKGVPGVSDVPLLGWLFKTRGTSATKRTLMLFVSARIVHTKDDAERLSRRKIDEARRQTREVQDAINQEFDLDEDEIPPNPVDESIRTFGTEGELPKPPADAGALAPAARGEVDETPIQEGN</sequence>
<evidence type="ECO:0000256" key="11">
    <source>
        <dbReference type="SAM" id="MobiDB-lite"/>
    </source>
</evidence>
<dbReference type="PRINTS" id="PR00811">
    <property type="entry name" value="BCTERIALGSPD"/>
</dbReference>
<keyword evidence="17" id="KW-1185">Reference proteome</keyword>
<gene>
    <name evidence="16" type="ORF">GGQ74_002330</name>
</gene>
<evidence type="ECO:0000256" key="1">
    <source>
        <dbReference type="ARBA" id="ARBA00004442"/>
    </source>
</evidence>
<organism evidence="16 17">
    <name type="scientific">Desulfobaculum xiamenense</name>
    <dbReference type="NCBI Taxonomy" id="995050"/>
    <lineage>
        <taxon>Bacteria</taxon>
        <taxon>Pseudomonadati</taxon>
        <taxon>Thermodesulfobacteriota</taxon>
        <taxon>Desulfovibrionia</taxon>
        <taxon>Desulfovibrionales</taxon>
        <taxon>Desulfovibrionaceae</taxon>
        <taxon>Desulfobaculum</taxon>
    </lineage>
</organism>
<keyword evidence="8" id="KW-0472">Membrane</keyword>
<protein>
    <submittedName>
        <fullName evidence="16">General secretion pathway protein D</fullName>
    </submittedName>
</protein>
<evidence type="ECO:0000256" key="8">
    <source>
        <dbReference type="ARBA" id="ARBA00023136"/>
    </source>
</evidence>
<proteinExistence type="inferred from homology"/>
<feature type="domain" description="GspD-like N0" evidence="15">
    <location>
        <begin position="33"/>
        <end position="97"/>
    </location>
</feature>
<evidence type="ECO:0000256" key="9">
    <source>
        <dbReference type="ARBA" id="ARBA00023237"/>
    </source>
</evidence>
<feature type="domain" description="Type II/III secretion system secretin-like" evidence="13">
    <location>
        <begin position="460"/>
        <end position="622"/>
    </location>
</feature>
<dbReference type="Proteomes" id="UP000580856">
    <property type="component" value="Unassembled WGS sequence"/>
</dbReference>
<evidence type="ECO:0000256" key="5">
    <source>
        <dbReference type="ARBA" id="ARBA00022692"/>
    </source>
</evidence>
<evidence type="ECO:0000256" key="2">
    <source>
        <dbReference type="ARBA" id="ARBA00006980"/>
    </source>
</evidence>
<evidence type="ECO:0000259" key="15">
    <source>
        <dbReference type="Pfam" id="PF21305"/>
    </source>
</evidence>
<dbReference type="PANTHER" id="PTHR30332:SF24">
    <property type="entry name" value="SECRETIN GSPD-RELATED"/>
    <property type="match status" value="1"/>
</dbReference>
<keyword evidence="6 12" id="KW-0732">Signal</keyword>
<dbReference type="GO" id="GO:0009279">
    <property type="term" value="C:cell outer membrane"/>
    <property type="evidence" value="ECO:0007669"/>
    <property type="project" value="UniProtKB-SubCell"/>
</dbReference>
<dbReference type="InterPro" id="IPR038591">
    <property type="entry name" value="NolW-like_sf"/>
</dbReference>
<keyword evidence="5" id="KW-0812">Transmembrane</keyword>
<dbReference type="Pfam" id="PF00263">
    <property type="entry name" value="Secretin"/>
    <property type="match status" value="1"/>
</dbReference>
<dbReference type="Gene3D" id="3.30.1370.120">
    <property type="match status" value="2"/>
</dbReference>
<dbReference type="Pfam" id="PF21305">
    <property type="entry name" value="type_II_gspD_N0"/>
    <property type="match status" value="1"/>
</dbReference>
<evidence type="ECO:0000256" key="7">
    <source>
        <dbReference type="ARBA" id="ARBA00022927"/>
    </source>
</evidence>
<evidence type="ECO:0000256" key="12">
    <source>
        <dbReference type="SAM" id="SignalP"/>
    </source>
</evidence>
<evidence type="ECO:0000313" key="16">
    <source>
        <dbReference type="EMBL" id="NJB68657.1"/>
    </source>
</evidence>
<evidence type="ECO:0000313" key="17">
    <source>
        <dbReference type="Proteomes" id="UP000580856"/>
    </source>
</evidence>
<feature type="signal peptide" evidence="12">
    <location>
        <begin position="1"/>
        <end position="24"/>
    </location>
</feature>
<feature type="compositionally biased region" description="Low complexity" evidence="11">
    <location>
        <begin position="684"/>
        <end position="693"/>
    </location>
</feature>